<proteinExistence type="predicted"/>
<dbReference type="OrthoDB" id="203526at2157"/>
<reference evidence="1 2" key="1">
    <citation type="submission" date="2017-09" db="EMBL/GenBank/DDBJ databases">
        <title>Genome sequences of Natrinema ejinorence JCM 13890T.</title>
        <authorList>
            <person name="Roh S.W."/>
            <person name="Kim Y.B."/>
            <person name="Kim J.Y."/>
        </authorList>
    </citation>
    <scope>NUCLEOTIDE SEQUENCE [LARGE SCALE GENOMIC DNA]</scope>
    <source>
        <strain evidence="1 2">JCM 13890</strain>
    </source>
</reference>
<gene>
    <name evidence="1" type="ORF">CP557_01545</name>
</gene>
<comment type="caution">
    <text evidence="1">The sequence shown here is derived from an EMBL/GenBank/DDBJ whole genome shotgun (WGS) entry which is preliminary data.</text>
</comment>
<evidence type="ECO:0000313" key="2">
    <source>
        <dbReference type="Proteomes" id="UP000219689"/>
    </source>
</evidence>
<protein>
    <submittedName>
        <fullName evidence="1">Uncharacterized protein</fullName>
    </submittedName>
</protein>
<dbReference type="Proteomes" id="UP000219689">
    <property type="component" value="Unassembled WGS sequence"/>
</dbReference>
<sequence length="144" mass="16299">MPRRSYRGNEVVKEKVSERVDEFDSRVLEDWMHTVDDGDELVYYFAEAIGNAWYANDEADGRYGWDDEIAEAVGGAAEELGDAFDAHLDVLVAETCATVALRNGKWVEHHDDEDIEAAVHEAREWLQEHSEAAERAGVWEEVTA</sequence>
<dbReference type="AlphaFoldDB" id="A0A2A5QRA4"/>
<evidence type="ECO:0000313" key="1">
    <source>
        <dbReference type="EMBL" id="PCR89334.1"/>
    </source>
</evidence>
<dbReference type="EMBL" id="NXNI01000001">
    <property type="protein sequence ID" value="PCR89334.1"/>
    <property type="molecule type" value="Genomic_DNA"/>
</dbReference>
<dbReference type="RefSeq" id="WP_097378282.1">
    <property type="nucleotide sequence ID" value="NZ_NXNI01000001.1"/>
</dbReference>
<name>A0A2A5QRA4_9EURY</name>
<organism evidence="1 2">
    <name type="scientific">Natrinema ejinorense</name>
    <dbReference type="NCBI Taxonomy" id="373386"/>
    <lineage>
        <taxon>Archaea</taxon>
        <taxon>Methanobacteriati</taxon>
        <taxon>Methanobacteriota</taxon>
        <taxon>Stenosarchaea group</taxon>
        <taxon>Halobacteria</taxon>
        <taxon>Halobacteriales</taxon>
        <taxon>Natrialbaceae</taxon>
        <taxon>Natrinema</taxon>
    </lineage>
</organism>
<accession>A0A2A5QRA4</accession>
<keyword evidence="2" id="KW-1185">Reference proteome</keyword>